<proteinExistence type="predicted"/>
<dbReference type="Proteomes" id="UP000220106">
    <property type="component" value="Unassembled WGS sequence"/>
</dbReference>
<dbReference type="EMBL" id="NUEQ01000019">
    <property type="protein sequence ID" value="PEJ33272.1"/>
    <property type="molecule type" value="Genomic_DNA"/>
</dbReference>
<organism evidence="2 3">
    <name type="scientific">Peribacillus butanolivorans</name>
    <dbReference type="NCBI Taxonomy" id="421767"/>
    <lineage>
        <taxon>Bacteria</taxon>
        <taxon>Bacillati</taxon>
        <taxon>Bacillota</taxon>
        <taxon>Bacilli</taxon>
        <taxon>Bacillales</taxon>
        <taxon>Bacillaceae</taxon>
        <taxon>Peribacillus</taxon>
    </lineage>
</organism>
<reference evidence="2 3" key="1">
    <citation type="submission" date="2017-09" db="EMBL/GenBank/DDBJ databases">
        <title>Large-scale bioinformatics analysis of Bacillus genomes uncovers conserved roles of natural products in bacterial physiology.</title>
        <authorList>
            <consortium name="Agbiome Team Llc"/>
            <person name="Bleich R.M."/>
            <person name="Kirk G.J."/>
            <person name="Santa Maria K.C."/>
            <person name="Allen S.E."/>
            <person name="Farag S."/>
            <person name="Shank E.A."/>
            <person name="Bowers A."/>
        </authorList>
    </citation>
    <scope>NUCLEOTIDE SEQUENCE [LARGE SCALE GENOMIC DNA]</scope>
    <source>
        <strain evidence="2 3">AFS003229</strain>
    </source>
</reference>
<dbReference type="GeneID" id="95398098"/>
<gene>
    <name evidence="2" type="ORF">CN689_12105</name>
    <name evidence="1" type="ORF">DTO10_07580</name>
</gene>
<protein>
    <submittedName>
        <fullName evidence="2">Uncharacterized protein</fullName>
    </submittedName>
</protein>
<evidence type="ECO:0000313" key="1">
    <source>
        <dbReference type="EMBL" id="AXN38310.1"/>
    </source>
</evidence>
<evidence type="ECO:0000313" key="2">
    <source>
        <dbReference type="EMBL" id="PEJ33272.1"/>
    </source>
</evidence>
<evidence type="ECO:0000313" key="3">
    <source>
        <dbReference type="Proteomes" id="UP000220106"/>
    </source>
</evidence>
<name>A0AAX0S5D7_9BACI</name>
<keyword evidence="4" id="KW-1185">Reference proteome</keyword>
<dbReference type="KEGG" id="pbut:DTO10_07580"/>
<dbReference type="Proteomes" id="UP000260457">
    <property type="component" value="Chromosome"/>
</dbReference>
<sequence length="120" mass="14064">MELETLLDQNYSLGFNPSLAETIGIPKALMLAHLHSTIEAYGMERDGRDWIYSTYDQLHTQLPFWSKGTIKRIILSLEKEGFMVSCNYNNSKMDKTKWYSICYEKYIDMLEDPDGFLLDY</sequence>
<dbReference type="AlphaFoldDB" id="A0AAX0S5D7"/>
<dbReference type="RefSeq" id="WP_098176044.1">
    <property type="nucleotide sequence ID" value="NZ_CP030926.1"/>
</dbReference>
<dbReference type="EMBL" id="CP030926">
    <property type="protein sequence ID" value="AXN38310.1"/>
    <property type="molecule type" value="Genomic_DNA"/>
</dbReference>
<evidence type="ECO:0000313" key="4">
    <source>
        <dbReference type="Proteomes" id="UP000260457"/>
    </source>
</evidence>
<reference evidence="1 4" key="2">
    <citation type="submission" date="2018-07" db="EMBL/GenBank/DDBJ databases">
        <title>The molecular basis for the intramolecular migration of carboxyl group in the catabolism of para-hydroxybenzoate via gentisate.</title>
        <authorList>
            <person name="Zhao H."/>
            <person name="Xu Y."/>
            <person name="Lin S."/>
            <person name="Spain J.C."/>
            <person name="Zhou N.-Y."/>
        </authorList>
    </citation>
    <scope>NUCLEOTIDE SEQUENCE [LARGE SCALE GENOMIC DNA]</scope>
    <source>
        <strain evidence="1 4">PHB-7a</strain>
    </source>
</reference>
<accession>A0AAX0S5D7</accession>